<evidence type="ECO:0000313" key="8">
    <source>
        <dbReference type="EMBL" id="PFG73476.1"/>
    </source>
</evidence>
<gene>
    <name evidence="5" type="primary">rpsU</name>
    <name evidence="8" type="ORF">A9A59_0674</name>
</gene>
<dbReference type="EMBL" id="PDJQ01000001">
    <property type="protein sequence ID" value="PFG73476.1"/>
    <property type="molecule type" value="Genomic_DNA"/>
</dbReference>
<reference evidence="8 9" key="1">
    <citation type="submission" date="2017-09" db="EMBL/GenBank/DDBJ databases">
        <title>Sequencing the genomes of two abundant thermophiles in Great Basin hot springs: Thermocrinis jamiesonii and novel Chloroflexi Thermoflexus hugenholtzii.</title>
        <authorList>
            <person name="Hedlund B."/>
        </authorList>
    </citation>
    <scope>NUCLEOTIDE SEQUENCE [LARGE SCALE GENOMIC DNA]</scope>
    <source>
        <strain evidence="8 9">G233</strain>
    </source>
</reference>
<protein>
    <recommendedName>
        <fullName evidence="4 5">Small ribosomal subunit protein bS21</fullName>
    </recommendedName>
</protein>
<dbReference type="GO" id="GO:0006412">
    <property type="term" value="P:translation"/>
    <property type="evidence" value="ECO:0007669"/>
    <property type="project" value="UniProtKB-UniRule"/>
</dbReference>
<dbReference type="GO" id="GO:0005840">
    <property type="term" value="C:ribosome"/>
    <property type="evidence" value="ECO:0007669"/>
    <property type="project" value="UniProtKB-KW"/>
</dbReference>
<dbReference type="RefSeq" id="WP_098502930.1">
    <property type="nucleotide sequence ID" value="NZ_PDJQ01000001.1"/>
</dbReference>
<dbReference type="Proteomes" id="UP000223071">
    <property type="component" value="Unassembled WGS sequence"/>
</dbReference>
<dbReference type="PANTHER" id="PTHR21109">
    <property type="entry name" value="MITOCHONDRIAL 28S RIBOSOMAL PROTEIN S21"/>
    <property type="match status" value="1"/>
</dbReference>
<evidence type="ECO:0000256" key="4">
    <source>
        <dbReference type="ARBA" id="ARBA00035135"/>
    </source>
</evidence>
<dbReference type="Pfam" id="PF01165">
    <property type="entry name" value="Ribosomal_S21"/>
    <property type="match status" value="1"/>
</dbReference>
<keyword evidence="2 5" id="KW-0689">Ribosomal protein</keyword>
<dbReference type="Gene3D" id="1.20.5.1150">
    <property type="entry name" value="Ribosomal protein S8"/>
    <property type="match status" value="1"/>
</dbReference>
<evidence type="ECO:0000256" key="7">
    <source>
        <dbReference type="SAM" id="MobiDB-lite"/>
    </source>
</evidence>
<keyword evidence="3 5" id="KW-0687">Ribonucleoprotein</keyword>
<sequence length="71" mass="8416">MSEVIVAEGEPFEVALKRFNKRVQQDGILSEARRREHYEKPSVKRKKKEAARLRKLRKKQLRSEARAAARR</sequence>
<evidence type="ECO:0000256" key="6">
    <source>
        <dbReference type="RuleBase" id="RU000667"/>
    </source>
</evidence>
<dbReference type="AlphaFoldDB" id="A0A2A9HER3"/>
<evidence type="ECO:0000256" key="2">
    <source>
        <dbReference type="ARBA" id="ARBA00022980"/>
    </source>
</evidence>
<accession>A0A2A9HER3</accession>
<proteinExistence type="inferred from homology"/>
<dbReference type="GO" id="GO:0003735">
    <property type="term" value="F:structural constituent of ribosome"/>
    <property type="evidence" value="ECO:0007669"/>
    <property type="project" value="InterPro"/>
</dbReference>
<organism evidence="8 9">
    <name type="scientific">Tepidiforma thermophila (strain KCTC 52669 / CGMCC 1.13589 / G233)</name>
    <dbReference type="NCBI Taxonomy" id="2761530"/>
    <lineage>
        <taxon>Bacteria</taxon>
        <taxon>Bacillati</taxon>
        <taxon>Chloroflexota</taxon>
        <taxon>Tepidiformia</taxon>
        <taxon>Tepidiformales</taxon>
        <taxon>Tepidiformaceae</taxon>
        <taxon>Tepidiforma</taxon>
    </lineage>
</organism>
<dbReference type="InterPro" id="IPR038380">
    <property type="entry name" value="Ribosomal_bS21_sf"/>
</dbReference>
<feature type="compositionally biased region" description="Basic and acidic residues" evidence="7">
    <location>
        <begin position="61"/>
        <end position="71"/>
    </location>
</feature>
<comment type="similarity">
    <text evidence="1 5 6">Belongs to the bacterial ribosomal protein bS21 family.</text>
</comment>
<comment type="caution">
    <text evidence="8">The sequence shown here is derived from an EMBL/GenBank/DDBJ whole genome shotgun (WGS) entry which is preliminary data.</text>
</comment>
<feature type="region of interest" description="Disordered" evidence="7">
    <location>
        <begin position="32"/>
        <end position="71"/>
    </location>
</feature>
<feature type="compositionally biased region" description="Basic and acidic residues" evidence="7">
    <location>
        <begin position="32"/>
        <end position="42"/>
    </location>
</feature>
<keyword evidence="9" id="KW-1185">Reference proteome</keyword>
<evidence type="ECO:0000256" key="1">
    <source>
        <dbReference type="ARBA" id="ARBA00006640"/>
    </source>
</evidence>
<dbReference type="HAMAP" id="MF_00358">
    <property type="entry name" value="Ribosomal_bS21"/>
    <property type="match status" value="1"/>
</dbReference>
<feature type="compositionally biased region" description="Basic residues" evidence="7">
    <location>
        <begin position="43"/>
        <end position="60"/>
    </location>
</feature>
<evidence type="ECO:0000256" key="3">
    <source>
        <dbReference type="ARBA" id="ARBA00023274"/>
    </source>
</evidence>
<dbReference type="PANTHER" id="PTHR21109:SF22">
    <property type="entry name" value="SMALL RIBOSOMAL SUBUNIT PROTEIN BS21"/>
    <property type="match status" value="1"/>
</dbReference>
<dbReference type="PRINTS" id="PR00976">
    <property type="entry name" value="RIBOSOMALS21"/>
</dbReference>
<evidence type="ECO:0000313" key="9">
    <source>
        <dbReference type="Proteomes" id="UP000223071"/>
    </source>
</evidence>
<dbReference type="GO" id="GO:1990904">
    <property type="term" value="C:ribonucleoprotein complex"/>
    <property type="evidence" value="ECO:0007669"/>
    <property type="project" value="UniProtKB-KW"/>
</dbReference>
<name>A0A2A9HER3_TEPT2</name>
<evidence type="ECO:0000256" key="5">
    <source>
        <dbReference type="HAMAP-Rule" id="MF_00358"/>
    </source>
</evidence>
<dbReference type="NCBIfam" id="TIGR00030">
    <property type="entry name" value="S21p"/>
    <property type="match status" value="1"/>
</dbReference>
<dbReference type="InterPro" id="IPR001911">
    <property type="entry name" value="Ribosomal_bS21"/>
</dbReference>